<dbReference type="PANTHER" id="PTHR45639">
    <property type="entry name" value="HSC70CB, ISOFORM G-RELATED"/>
    <property type="match status" value="1"/>
</dbReference>
<dbReference type="GO" id="GO:0140662">
    <property type="term" value="F:ATP-dependent protein folding chaperone"/>
    <property type="evidence" value="ECO:0007669"/>
    <property type="project" value="InterPro"/>
</dbReference>
<dbReference type="GO" id="GO:0005524">
    <property type="term" value="F:ATP binding"/>
    <property type="evidence" value="ECO:0007669"/>
    <property type="project" value="UniProtKB-KW"/>
</dbReference>
<dbReference type="InterPro" id="IPR043129">
    <property type="entry name" value="ATPase_NBD"/>
</dbReference>
<dbReference type="GO" id="GO:0005788">
    <property type="term" value="C:endoplasmic reticulum lumen"/>
    <property type="evidence" value="ECO:0007669"/>
    <property type="project" value="UniProtKB-SubCell"/>
</dbReference>
<dbReference type="Gene3D" id="3.90.640.10">
    <property type="entry name" value="Actin, Chain A, domain 4"/>
    <property type="match status" value="1"/>
</dbReference>
<feature type="chain" id="PRO_5032791312" description="Hypoxia up-regulated protein 1" evidence="10">
    <location>
        <begin position="27"/>
        <end position="961"/>
    </location>
</feature>
<evidence type="ECO:0000256" key="5">
    <source>
        <dbReference type="ARBA" id="ARBA00022824"/>
    </source>
</evidence>
<feature type="compositionally biased region" description="Basic and acidic residues" evidence="9">
    <location>
        <begin position="583"/>
        <end position="623"/>
    </location>
</feature>
<evidence type="ECO:0000256" key="9">
    <source>
        <dbReference type="SAM" id="MobiDB-lite"/>
    </source>
</evidence>
<comment type="subcellular location">
    <subcellularLocation>
        <location evidence="1">Endoplasmic reticulum lumen</location>
    </subcellularLocation>
</comment>
<dbReference type="Gene3D" id="2.60.34.10">
    <property type="entry name" value="Substrate Binding Domain Of DNAk, Chain A, domain 1"/>
    <property type="match status" value="1"/>
</dbReference>
<feature type="region of interest" description="Disordered" evidence="9">
    <location>
        <begin position="581"/>
        <end position="634"/>
    </location>
</feature>
<dbReference type="InterPro" id="IPR013126">
    <property type="entry name" value="Hsp_70_fam"/>
</dbReference>
<dbReference type="SUPFAM" id="SSF53067">
    <property type="entry name" value="Actin-like ATPase domain"/>
    <property type="match status" value="2"/>
</dbReference>
<dbReference type="FunFam" id="3.30.30.30:FF:000004">
    <property type="entry name" value="hypoxia up-regulated protein 1"/>
    <property type="match status" value="1"/>
</dbReference>
<evidence type="ECO:0000256" key="6">
    <source>
        <dbReference type="ARBA" id="ARBA00022840"/>
    </source>
</evidence>
<dbReference type="OrthoDB" id="10262720at2759"/>
<sequence length="961" mass="108730">MMDTKIMTFSLTILVSLLCLFGSTNGLAVMSVDIGSEWLKVAIVSPGVPMEIALNKESKRKTPMTLSFRNGERLFGEDAQMTGVRFPKNGISYIVDLLGKSIDNPIVDIYRKRFPHHEIIADNERNTIAFKIDDNTIFTPEELLAQVLSKAKEMAEESAGQKIKDAVITVPGYANQIERNAILQSAELAGLRVLQLINDYTAVALNYGIFHRNEMNDTAQYIMFYDMGASSTKVTVVSYQNVKVKERGYVETHPQVSILGVGYDRTLGGLEIQIKLQHHLAKEFDKLKLTKNSVFNNPRSMAKLFKEAGRVKNVLSANIDHMAQIEGLIDEKDLKILVTRTQLEELADDVLKRVTNPVKMAIEASGLTLDLMSYVILVGGGTRMPKIKEILKNYVGTDLSQNINADEAAVMGAVYKAADLSQGFKVKKFITKDAVIFPVQIVFDKSTDDKTKQVKRTLFGKMNAYPQKKIITFNKRKGDFDFIVTYADLDHLPEHEIKALGPLKLSTVSLNNIAQVLEKHEKDGAEHKGIKAHFTMDDSSILTLVSVELVSEKAASVEKDEGTLSKLGSTISKLFSGLEDADLFEKPEEQQKDDTKPVKEETEQKDKPTDEKPSDTNETKPEQPAKTINQTEKVEKKLTTVTLKDPIPASELKHGPQAMTVDHLEKSREKIDTMEKLERGKAEREKILNTLEATVFTTKTRFEEEDEYKSAATEEDINTIIKTCTETLEWLEDEGFSANTETLQEKLKIIENLINPVYERVDEHRKRPEVINGMISLLNVTSVFLGNMKKATAADGIFTTVEIETLEKMINETTDYHNNVLKTTSEAKLYEPIKYKVRDIANKMALLDREMKYLINKLKIWKPKVEAVKENKTETTTKNETVIEPEESSQGSENVEIPVEEKEQNSDEEIKPTFEKQNDLKAEKKKDEKFDGKKTYEKHNVWNEEKKKEEKIDEKKKHEEL</sequence>
<gene>
    <name evidence="11" type="ORF">HCN44_001921</name>
</gene>
<feature type="compositionally biased region" description="Basic and acidic residues" evidence="9">
    <location>
        <begin position="899"/>
        <end position="961"/>
    </location>
</feature>
<dbReference type="PANTHER" id="PTHR45639:SF3">
    <property type="entry name" value="HYPOXIA UP-REGULATED PROTEIN 1"/>
    <property type="match status" value="1"/>
</dbReference>
<keyword evidence="6" id="KW-0067">ATP-binding</keyword>
<evidence type="ECO:0000313" key="12">
    <source>
        <dbReference type="Proteomes" id="UP000639338"/>
    </source>
</evidence>
<dbReference type="EMBL" id="JACMRX010000001">
    <property type="protein sequence ID" value="KAF7996289.1"/>
    <property type="molecule type" value="Genomic_DNA"/>
</dbReference>
<dbReference type="Gene3D" id="1.20.1270.10">
    <property type="match status" value="1"/>
</dbReference>
<comment type="caution">
    <text evidence="11">The sequence shown here is derived from an EMBL/GenBank/DDBJ whole genome shotgun (WGS) entry which is preliminary data.</text>
</comment>
<organism evidence="11 12">
    <name type="scientific">Aphidius gifuensis</name>
    <name type="common">Parasitoid wasp</name>
    <dbReference type="NCBI Taxonomy" id="684658"/>
    <lineage>
        <taxon>Eukaryota</taxon>
        <taxon>Metazoa</taxon>
        <taxon>Ecdysozoa</taxon>
        <taxon>Arthropoda</taxon>
        <taxon>Hexapoda</taxon>
        <taxon>Insecta</taxon>
        <taxon>Pterygota</taxon>
        <taxon>Neoptera</taxon>
        <taxon>Endopterygota</taxon>
        <taxon>Hymenoptera</taxon>
        <taxon>Apocrita</taxon>
        <taxon>Ichneumonoidea</taxon>
        <taxon>Braconidae</taxon>
        <taxon>Aphidiinae</taxon>
        <taxon>Aphidius</taxon>
    </lineage>
</organism>
<evidence type="ECO:0000313" key="11">
    <source>
        <dbReference type="EMBL" id="KAF7996289.1"/>
    </source>
</evidence>
<evidence type="ECO:0000256" key="4">
    <source>
        <dbReference type="ARBA" id="ARBA00022741"/>
    </source>
</evidence>
<dbReference type="Pfam" id="PF00012">
    <property type="entry name" value="HSP70"/>
    <property type="match status" value="1"/>
</dbReference>
<comment type="similarity">
    <text evidence="2">Belongs to the heat shock protein 70 family.</text>
</comment>
<dbReference type="PRINTS" id="PR00301">
    <property type="entry name" value="HEATSHOCK70"/>
</dbReference>
<dbReference type="AlphaFoldDB" id="A0A835CUL8"/>
<dbReference type="PROSITE" id="PS01036">
    <property type="entry name" value="HSP70_3"/>
    <property type="match status" value="1"/>
</dbReference>
<evidence type="ECO:0000256" key="7">
    <source>
        <dbReference type="ARBA" id="ARBA00023186"/>
    </source>
</evidence>
<evidence type="ECO:0000256" key="3">
    <source>
        <dbReference type="ARBA" id="ARBA00022729"/>
    </source>
</evidence>
<evidence type="ECO:0000256" key="2">
    <source>
        <dbReference type="ARBA" id="ARBA00007381"/>
    </source>
</evidence>
<dbReference type="GO" id="GO:0034663">
    <property type="term" value="C:endoplasmic reticulum chaperone complex"/>
    <property type="evidence" value="ECO:0007669"/>
    <property type="project" value="TreeGrafter"/>
</dbReference>
<proteinExistence type="inferred from homology"/>
<dbReference type="Proteomes" id="UP000639338">
    <property type="component" value="Unassembled WGS sequence"/>
</dbReference>
<feature type="signal peptide" evidence="10">
    <location>
        <begin position="1"/>
        <end position="26"/>
    </location>
</feature>
<dbReference type="InterPro" id="IPR029047">
    <property type="entry name" value="HSP70_peptide-bd_sf"/>
</dbReference>
<keyword evidence="12" id="KW-1185">Reference proteome</keyword>
<keyword evidence="5" id="KW-0256">Endoplasmic reticulum</keyword>
<keyword evidence="4" id="KW-0547">Nucleotide-binding</keyword>
<dbReference type="InterPro" id="IPR018181">
    <property type="entry name" value="Heat_shock_70_CS"/>
</dbReference>
<evidence type="ECO:0000256" key="1">
    <source>
        <dbReference type="ARBA" id="ARBA00004319"/>
    </source>
</evidence>
<dbReference type="Gene3D" id="3.30.30.30">
    <property type="match status" value="1"/>
</dbReference>
<name>A0A835CUL8_APHGI</name>
<keyword evidence="3 10" id="KW-0732">Signal</keyword>
<dbReference type="SUPFAM" id="SSF100934">
    <property type="entry name" value="Heat shock protein 70kD (HSP70), C-terminal subdomain"/>
    <property type="match status" value="1"/>
</dbReference>
<evidence type="ECO:0000256" key="10">
    <source>
        <dbReference type="SAM" id="SignalP"/>
    </source>
</evidence>
<feature type="region of interest" description="Disordered" evidence="9">
    <location>
        <begin position="870"/>
        <end position="961"/>
    </location>
</feature>
<reference evidence="11 12" key="1">
    <citation type="submission" date="2020-08" db="EMBL/GenBank/DDBJ databases">
        <title>Aphidius gifuensis genome sequencing and assembly.</title>
        <authorList>
            <person name="Du Z."/>
        </authorList>
    </citation>
    <scope>NUCLEOTIDE SEQUENCE [LARGE SCALE GENOMIC DNA]</scope>
    <source>
        <strain evidence="11">YNYX2018</strain>
        <tissue evidence="11">Adults</tissue>
    </source>
</reference>
<dbReference type="CDD" id="cd10230">
    <property type="entry name" value="ASKHA_NBD_HSP70_HYOU1"/>
    <property type="match status" value="1"/>
</dbReference>
<keyword evidence="7" id="KW-0143">Chaperone</keyword>
<dbReference type="InterPro" id="IPR029048">
    <property type="entry name" value="HSP70_C_sf"/>
</dbReference>
<dbReference type="Gene3D" id="3.30.420.40">
    <property type="match status" value="2"/>
</dbReference>
<dbReference type="GO" id="GO:0030968">
    <property type="term" value="P:endoplasmic reticulum unfolded protein response"/>
    <property type="evidence" value="ECO:0007669"/>
    <property type="project" value="TreeGrafter"/>
</dbReference>
<accession>A0A835CUL8</accession>
<protein>
    <recommendedName>
        <fullName evidence="8">Hypoxia up-regulated protein 1</fullName>
    </recommendedName>
</protein>
<evidence type="ECO:0000256" key="8">
    <source>
        <dbReference type="ARBA" id="ARBA00040503"/>
    </source>
</evidence>